<dbReference type="OrthoDB" id="1713262at2759"/>
<dbReference type="AlphaFoldDB" id="A0A371I8S3"/>
<comment type="caution">
    <text evidence="1">The sequence shown here is derived from an EMBL/GenBank/DDBJ whole genome shotgun (WGS) entry which is preliminary data.</text>
</comment>
<proteinExistence type="predicted"/>
<gene>
    <name evidence="1" type="ORF">CR513_03901</name>
</gene>
<sequence length="122" mass="14532">MRKIPYASTVGSLMYAQICTQFDIAFVHWKTVKCVMRYLKRIKGYMLIYWKSEGLEIIGMLRQQVLHIWIHLHVGWRSYLLENLWLALRHSTRVQNKQIFIKHIGTSFMLDDPLTKGLIPKK</sequence>
<protein>
    <recommendedName>
        <fullName evidence="3">Reverse transcriptase Ty1/copia-type domain-containing protein</fullName>
    </recommendedName>
</protein>
<evidence type="ECO:0008006" key="3">
    <source>
        <dbReference type="Google" id="ProtNLM"/>
    </source>
</evidence>
<evidence type="ECO:0000313" key="1">
    <source>
        <dbReference type="EMBL" id="RDY11453.1"/>
    </source>
</evidence>
<feature type="non-terminal residue" evidence="1">
    <location>
        <position position="1"/>
    </location>
</feature>
<keyword evidence="2" id="KW-1185">Reference proteome</keyword>
<accession>A0A371I8S3</accession>
<organism evidence="1 2">
    <name type="scientific">Mucuna pruriens</name>
    <name type="common">Velvet bean</name>
    <name type="synonym">Dolichos pruriens</name>
    <dbReference type="NCBI Taxonomy" id="157652"/>
    <lineage>
        <taxon>Eukaryota</taxon>
        <taxon>Viridiplantae</taxon>
        <taxon>Streptophyta</taxon>
        <taxon>Embryophyta</taxon>
        <taxon>Tracheophyta</taxon>
        <taxon>Spermatophyta</taxon>
        <taxon>Magnoliopsida</taxon>
        <taxon>eudicotyledons</taxon>
        <taxon>Gunneridae</taxon>
        <taxon>Pentapetalae</taxon>
        <taxon>rosids</taxon>
        <taxon>fabids</taxon>
        <taxon>Fabales</taxon>
        <taxon>Fabaceae</taxon>
        <taxon>Papilionoideae</taxon>
        <taxon>50 kb inversion clade</taxon>
        <taxon>NPAAA clade</taxon>
        <taxon>indigoferoid/millettioid clade</taxon>
        <taxon>Phaseoleae</taxon>
        <taxon>Mucuna</taxon>
    </lineage>
</organism>
<name>A0A371I8S3_MUCPR</name>
<dbReference type="Proteomes" id="UP000257109">
    <property type="component" value="Unassembled WGS sequence"/>
</dbReference>
<evidence type="ECO:0000313" key="2">
    <source>
        <dbReference type="Proteomes" id="UP000257109"/>
    </source>
</evidence>
<dbReference type="EMBL" id="QJKJ01000637">
    <property type="protein sequence ID" value="RDY11453.1"/>
    <property type="molecule type" value="Genomic_DNA"/>
</dbReference>
<reference evidence="1" key="1">
    <citation type="submission" date="2018-05" db="EMBL/GenBank/DDBJ databases">
        <title>Draft genome of Mucuna pruriens seed.</title>
        <authorList>
            <person name="Nnadi N.E."/>
            <person name="Vos R."/>
            <person name="Hasami M.H."/>
            <person name="Devisetty U.K."/>
            <person name="Aguiy J.C."/>
        </authorList>
    </citation>
    <scope>NUCLEOTIDE SEQUENCE [LARGE SCALE GENOMIC DNA]</scope>
    <source>
        <strain evidence="1">JCA_2017</strain>
    </source>
</reference>